<accession>A0A1R4ERL5</accession>
<dbReference type="Gene3D" id="1.20.950.20">
    <property type="entry name" value="Transmembrane di-heme cytochromes, Chain C"/>
    <property type="match status" value="1"/>
</dbReference>
<organism evidence="8 9">
    <name type="scientific">Arthrobacter rhombi</name>
    <dbReference type="NCBI Taxonomy" id="71253"/>
    <lineage>
        <taxon>Bacteria</taxon>
        <taxon>Bacillati</taxon>
        <taxon>Actinomycetota</taxon>
        <taxon>Actinomycetes</taxon>
        <taxon>Micrococcales</taxon>
        <taxon>Micrococcaceae</taxon>
        <taxon>Arthrobacter</taxon>
    </lineage>
</organism>
<keyword evidence="4 6" id="KW-1133">Transmembrane helix</keyword>
<feature type="transmembrane region" description="Helical" evidence="6">
    <location>
        <begin position="247"/>
        <end position="269"/>
    </location>
</feature>
<keyword evidence="5 6" id="KW-0472">Membrane</keyword>
<dbReference type="GO" id="GO:0009055">
    <property type="term" value="F:electron transfer activity"/>
    <property type="evidence" value="ECO:0007669"/>
    <property type="project" value="InterPro"/>
</dbReference>
<evidence type="ECO:0000313" key="9">
    <source>
        <dbReference type="Proteomes" id="UP000195913"/>
    </source>
</evidence>
<evidence type="ECO:0000256" key="5">
    <source>
        <dbReference type="ARBA" id="ARBA00023136"/>
    </source>
</evidence>
<protein>
    <recommendedName>
        <fullName evidence="7">Cytochrome b561 bacterial/Ni-hydrogenase domain-containing protein</fullName>
    </recommendedName>
</protein>
<dbReference type="InterPro" id="IPR011577">
    <property type="entry name" value="Cyt_b561_bac/Ni-Hgenase"/>
</dbReference>
<keyword evidence="9" id="KW-1185">Reference proteome</keyword>
<name>A0A1R4ERL5_9MICC</name>
<dbReference type="AlphaFoldDB" id="A0A1R4ERL5"/>
<dbReference type="Proteomes" id="UP000195913">
    <property type="component" value="Unassembled WGS sequence"/>
</dbReference>
<evidence type="ECO:0000256" key="4">
    <source>
        <dbReference type="ARBA" id="ARBA00022989"/>
    </source>
</evidence>
<feature type="transmembrane region" description="Helical" evidence="6">
    <location>
        <begin position="164"/>
        <end position="185"/>
    </location>
</feature>
<proteinExistence type="predicted"/>
<dbReference type="SUPFAM" id="SSF81342">
    <property type="entry name" value="Transmembrane di-heme cytochromes"/>
    <property type="match status" value="1"/>
</dbReference>
<sequence>MIVVLAAAVLGARGYLGSSAGREFLADYPGQPPATADTPNGFPWWLQWQHFFNFFLIFLIIRAGWMVRTQRTPEAYWTRTVGPRNRQNPPAKMSIYLWLHYSLGSLWILNGVVFYILLFSTGHWRRIIPTGWDVFPQAFSAGLQYLSLEWPMESAWQNYNGIQLLAYFVTVFIAAPLAVVTGLRMSSVWSNQWKINRYYPVLLARAIHLPVMFYFVVFIFVHVLLVFTTGMRRNLNYMYSSQGQDTVNWVGFWVFVVAAIIVVAGWIAARPLFLQPVAQLTGKVTRR</sequence>
<evidence type="ECO:0000256" key="2">
    <source>
        <dbReference type="ARBA" id="ARBA00022475"/>
    </source>
</evidence>
<evidence type="ECO:0000256" key="1">
    <source>
        <dbReference type="ARBA" id="ARBA00004651"/>
    </source>
</evidence>
<gene>
    <name evidence="8" type="ORF">FM101_00350</name>
</gene>
<comment type="subcellular location">
    <subcellularLocation>
        <location evidence="1">Cell membrane</location>
        <topology evidence="1">Multi-pass membrane protein</topology>
    </subcellularLocation>
</comment>
<evidence type="ECO:0000256" key="3">
    <source>
        <dbReference type="ARBA" id="ARBA00022692"/>
    </source>
</evidence>
<keyword evidence="3 6" id="KW-0812">Transmembrane</keyword>
<evidence type="ECO:0000313" key="8">
    <source>
        <dbReference type="EMBL" id="SJM46186.1"/>
    </source>
</evidence>
<feature type="transmembrane region" description="Helical" evidence="6">
    <location>
        <begin position="45"/>
        <end position="65"/>
    </location>
</feature>
<dbReference type="EMBL" id="FUHW01000002">
    <property type="protein sequence ID" value="SJM46186.1"/>
    <property type="molecule type" value="Genomic_DNA"/>
</dbReference>
<dbReference type="GO" id="GO:0005886">
    <property type="term" value="C:plasma membrane"/>
    <property type="evidence" value="ECO:0007669"/>
    <property type="project" value="UniProtKB-SubCell"/>
</dbReference>
<feature type="domain" description="Cytochrome b561 bacterial/Ni-hydrogenase" evidence="7">
    <location>
        <begin position="42"/>
        <end position="238"/>
    </location>
</feature>
<keyword evidence="2" id="KW-1003">Cell membrane</keyword>
<dbReference type="Pfam" id="PF01292">
    <property type="entry name" value="Ni_hydr_CYTB"/>
    <property type="match status" value="1"/>
</dbReference>
<feature type="transmembrane region" description="Helical" evidence="6">
    <location>
        <begin position="206"/>
        <end position="227"/>
    </location>
</feature>
<feature type="transmembrane region" description="Helical" evidence="6">
    <location>
        <begin position="95"/>
        <end position="118"/>
    </location>
</feature>
<reference evidence="8 9" key="1">
    <citation type="submission" date="2017-02" db="EMBL/GenBank/DDBJ databases">
        <authorList>
            <person name="Peterson S.W."/>
        </authorList>
    </citation>
    <scope>NUCLEOTIDE SEQUENCE [LARGE SCALE GENOMIC DNA]</scope>
    <source>
        <strain evidence="8 9">B Ar 00.02</strain>
    </source>
</reference>
<evidence type="ECO:0000259" key="7">
    <source>
        <dbReference type="Pfam" id="PF01292"/>
    </source>
</evidence>
<dbReference type="InterPro" id="IPR016174">
    <property type="entry name" value="Di-haem_cyt_TM"/>
</dbReference>
<dbReference type="GO" id="GO:0022904">
    <property type="term" value="P:respiratory electron transport chain"/>
    <property type="evidence" value="ECO:0007669"/>
    <property type="project" value="InterPro"/>
</dbReference>
<evidence type="ECO:0000256" key="6">
    <source>
        <dbReference type="SAM" id="Phobius"/>
    </source>
</evidence>